<proteinExistence type="predicted"/>
<dbReference type="AlphaFoldDB" id="A0ABD6XGU8"/>
<dbReference type="Proteomes" id="UP000244552">
    <property type="component" value="Unassembled WGS sequence"/>
</dbReference>
<dbReference type="CDD" id="cd00093">
    <property type="entry name" value="HTH_XRE"/>
    <property type="match status" value="1"/>
</dbReference>
<name>A0ABD6XGU8_9LACO</name>
<accession>A0ABD6XGU8</accession>
<protein>
    <submittedName>
        <fullName evidence="3">XRE family transcriptional regulator</fullName>
    </submittedName>
</protein>
<dbReference type="InterPro" id="IPR001387">
    <property type="entry name" value="Cro/C1-type_HTH"/>
</dbReference>
<evidence type="ECO:0000256" key="1">
    <source>
        <dbReference type="SAM" id="Coils"/>
    </source>
</evidence>
<dbReference type="InterPro" id="IPR010982">
    <property type="entry name" value="Lambda_DNA-bd_dom_sf"/>
</dbReference>
<dbReference type="RefSeq" id="WP_003699565.1">
    <property type="nucleotide sequence ID" value="NZ_CBCRTQ010000014.1"/>
</dbReference>
<feature type="coiled-coil region" evidence="1">
    <location>
        <begin position="4"/>
        <end position="38"/>
    </location>
</feature>
<evidence type="ECO:0000259" key="2">
    <source>
        <dbReference type="PROSITE" id="PS50943"/>
    </source>
</evidence>
<evidence type="ECO:0000313" key="4">
    <source>
        <dbReference type="Proteomes" id="UP000244552"/>
    </source>
</evidence>
<feature type="domain" description="HTH cro/C1-type" evidence="2">
    <location>
        <begin position="7"/>
        <end position="58"/>
    </location>
</feature>
<comment type="caution">
    <text evidence="3">The sequence shown here is derived from an EMBL/GenBank/DDBJ whole genome shotgun (WGS) entry which is preliminary data.</text>
</comment>
<dbReference type="SUPFAM" id="SSF47413">
    <property type="entry name" value="lambda repressor-like DNA-binding domains"/>
    <property type="match status" value="1"/>
</dbReference>
<dbReference type="Gene3D" id="1.10.260.40">
    <property type="entry name" value="lambda repressor-like DNA-binding domains"/>
    <property type="match status" value="1"/>
</dbReference>
<dbReference type="PROSITE" id="PS50943">
    <property type="entry name" value="HTH_CROC1"/>
    <property type="match status" value="1"/>
</dbReference>
<gene>
    <name evidence="3" type="ORF">DBP89_08280</name>
</gene>
<reference evidence="3 4" key="1">
    <citation type="journal article" date="2018" name="Genome Announc.">
        <title>Fifty-Six Draft Genome Sequences of 10 Lactobacillus Species from 22 Commercial Dietary Supplements.</title>
        <authorList>
            <person name="Gangiredla J."/>
            <person name="Barnaba T.J."/>
            <person name="Mammel M.K."/>
            <person name="Lacher D.W."/>
            <person name="Elkins C.A."/>
            <person name="Lampel K.A."/>
            <person name="Whitehouse C.A."/>
            <person name="Tartera C."/>
        </authorList>
    </citation>
    <scope>NUCLEOTIDE SEQUENCE [LARGE SCALE GENOMIC DNA]</scope>
    <source>
        <strain evidence="3 4">DS11_12</strain>
    </source>
</reference>
<dbReference type="SMART" id="SM00530">
    <property type="entry name" value="HTH_XRE"/>
    <property type="match status" value="1"/>
</dbReference>
<keyword evidence="1" id="KW-0175">Coiled coil</keyword>
<organism evidence="3 4">
    <name type="scientific">Ligilactobacillus salivarius</name>
    <dbReference type="NCBI Taxonomy" id="1624"/>
    <lineage>
        <taxon>Bacteria</taxon>
        <taxon>Bacillati</taxon>
        <taxon>Bacillota</taxon>
        <taxon>Bacilli</taxon>
        <taxon>Lactobacillales</taxon>
        <taxon>Lactobacillaceae</taxon>
        <taxon>Ligilactobacillus</taxon>
    </lineage>
</organism>
<evidence type="ECO:0000313" key="3">
    <source>
        <dbReference type="EMBL" id="PTR94701.1"/>
    </source>
</evidence>
<sequence>MSIYQRIKDLANEKNISIRELEKQLDFSNGAVNKWRKKAPSDKLEKVANYFDVTTDYLLGRTGIKEKRPSRVRNLKEIVPVEEYEDEHAYYNERAILIHTFDTLLNLLILNGFDLGCISDNFDENYDYYQNFIINYAGISKEKFARTFIDLINETVIVINKNKDDSDEILKDIINFTKFMNSKYHKYTPMDASDFDI</sequence>
<dbReference type="EMBL" id="QAGV01000011">
    <property type="protein sequence ID" value="PTR94701.1"/>
    <property type="molecule type" value="Genomic_DNA"/>
</dbReference>